<dbReference type="EMBL" id="JAIWYP010000015">
    <property type="protein sequence ID" value="KAH3703303.1"/>
    <property type="molecule type" value="Genomic_DNA"/>
</dbReference>
<dbReference type="PANTHER" id="PTHR13800">
    <property type="entry name" value="TRANSIENT RECEPTOR POTENTIAL CATION CHANNEL, SUBFAMILY M, MEMBER 6"/>
    <property type="match status" value="1"/>
</dbReference>
<accession>A0A9D3YSA5</accession>
<dbReference type="PANTHER" id="PTHR13800:SF12">
    <property type="entry name" value="TRANSIENT RECEPTOR POTENTIAL CATION CHANNEL SUBFAMILY M MEMBER-LIKE 2"/>
    <property type="match status" value="1"/>
</dbReference>
<comment type="caution">
    <text evidence="2">The sequence shown here is derived from an EMBL/GenBank/DDBJ whole genome shotgun (WGS) entry which is preliminary data.</text>
</comment>
<reference evidence="2" key="2">
    <citation type="submission" date="2020-11" db="EMBL/GenBank/DDBJ databases">
        <authorList>
            <person name="McCartney M.A."/>
            <person name="Auch B."/>
            <person name="Kono T."/>
            <person name="Mallez S."/>
            <person name="Becker A."/>
            <person name="Gohl D.M."/>
            <person name="Silverstein K.A.T."/>
            <person name="Koren S."/>
            <person name="Bechman K.B."/>
            <person name="Herman A."/>
            <person name="Abrahante J.E."/>
            <person name="Garbe J."/>
        </authorList>
    </citation>
    <scope>NUCLEOTIDE SEQUENCE</scope>
    <source>
        <strain evidence="2">Duluth1</strain>
        <tissue evidence="2">Whole animal</tissue>
    </source>
</reference>
<dbReference type="Pfam" id="PF18139">
    <property type="entry name" value="LSDAT_euk"/>
    <property type="match status" value="1"/>
</dbReference>
<dbReference type="Proteomes" id="UP000828390">
    <property type="component" value="Unassembled WGS sequence"/>
</dbReference>
<protein>
    <recommendedName>
        <fullName evidence="1">TRPM SLOG domain-containing protein</fullName>
    </recommendedName>
</protein>
<dbReference type="GO" id="GO:0099604">
    <property type="term" value="F:ligand-gated calcium channel activity"/>
    <property type="evidence" value="ECO:0007669"/>
    <property type="project" value="TreeGrafter"/>
</dbReference>
<feature type="domain" description="TRPM SLOG" evidence="1">
    <location>
        <begin position="241"/>
        <end position="342"/>
    </location>
</feature>
<name>A0A9D3YSA5_DREPO</name>
<evidence type="ECO:0000313" key="2">
    <source>
        <dbReference type="EMBL" id="KAH3703303.1"/>
    </source>
</evidence>
<dbReference type="AlphaFoldDB" id="A0A9D3YSA5"/>
<proteinExistence type="predicted"/>
<gene>
    <name evidence="2" type="ORF">DPMN_078335</name>
</gene>
<reference evidence="2" key="1">
    <citation type="journal article" date="2019" name="bioRxiv">
        <title>The Genome of the Zebra Mussel, Dreissena polymorpha: A Resource for Invasive Species Research.</title>
        <authorList>
            <person name="McCartney M.A."/>
            <person name="Auch B."/>
            <person name="Kono T."/>
            <person name="Mallez S."/>
            <person name="Zhang Y."/>
            <person name="Obille A."/>
            <person name="Becker A."/>
            <person name="Abrahante J.E."/>
            <person name="Garbe J."/>
            <person name="Badalamenti J.P."/>
            <person name="Herman A."/>
            <person name="Mangelson H."/>
            <person name="Liachko I."/>
            <person name="Sullivan S."/>
            <person name="Sone E.D."/>
            <person name="Koren S."/>
            <person name="Silverstein K.A.T."/>
            <person name="Beckman K.B."/>
            <person name="Gohl D.M."/>
        </authorList>
    </citation>
    <scope>NUCLEOTIDE SEQUENCE</scope>
    <source>
        <strain evidence="2">Duluth1</strain>
        <tissue evidence="2">Whole animal</tissue>
    </source>
</reference>
<sequence length="568" mass="65031">MSVPGNVVVIALSMLDLNPRKLILMCTCLFGAYQIDVLVGTGLDEPAGDSIATDDVTIGSIVQVNEDNKLMIRVYGEQCSWLYKPKDVTLLTGAVTRLRRTFIPDDLSKDGITNAIECKAVETTHDLARGDLVRILPTATSSDLWTKKMELTLGKVGTIVAADNIVIAIRVCGGIYRYLREDVTLVNRGRFNLLKEHFKTHEPVYERGELQQSVNEDDFEKVTAIIRNAYKDVERFCEYELTTTIDDYQDKATTERYLIPLHDLFVLVEDSMLNKFDGEIEFRAILEKRISSEMIRSRMEGEIYQNRSVLQVPLVNLVLNNDQYTLETVKSAMDKGIPSVVVITTDSDTHKRQDSAMSDSKNEVKTKMLRNSNIPNDKIKMFQETYQEKLKLLTVINLSDMPKLLAGMTLDVCWEVWTSLLEWAHYDHKEDVVLKRLVCAEINRMDSYDIALTMTYFLSRNDVEVVGALVQLDVDMDSAWIEARHYKTFCDDNDGLLKRLKSKAKHTVLWVMQRVQARPVRGRYDAKEGVHEQIIDLIDFPVCPEEYRSLVKPSLKRRLEELHVDVFH</sequence>
<dbReference type="InterPro" id="IPR050927">
    <property type="entry name" value="TRPM"/>
</dbReference>
<dbReference type="GO" id="GO:0005886">
    <property type="term" value="C:plasma membrane"/>
    <property type="evidence" value="ECO:0007669"/>
    <property type="project" value="TreeGrafter"/>
</dbReference>
<evidence type="ECO:0000259" key="1">
    <source>
        <dbReference type="Pfam" id="PF18139"/>
    </source>
</evidence>
<keyword evidence="3" id="KW-1185">Reference proteome</keyword>
<dbReference type="InterPro" id="IPR041491">
    <property type="entry name" value="TRPM_SLOG"/>
</dbReference>
<evidence type="ECO:0000313" key="3">
    <source>
        <dbReference type="Proteomes" id="UP000828390"/>
    </source>
</evidence>
<organism evidence="2 3">
    <name type="scientific">Dreissena polymorpha</name>
    <name type="common">Zebra mussel</name>
    <name type="synonym">Mytilus polymorpha</name>
    <dbReference type="NCBI Taxonomy" id="45954"/>
    <lineage>
        <taxon>Eukaryota</taxon>
        <taxon>Metazoa</taxon>
        <taxon>Spiralia</taxon>
        <taxon>Lophotrochozoa</taxon>
        <taxon>Mollusca</taxon>
        <taxon>Bivalvia</taxon>
        <taxon>Autobranchia</taxon>
        <taxon>Heteroconchia</taxon>
        <taxon>Euheterodonta</taxon>
        <taxon>Imparidentia</taxon>
        <taxon>Neoheterodontei</taxon>
        <taxon>Myida</taxon>
        <taxon>Dreissenoidea</taxon>
        <taxon>Dreissenidae</taxon>
        <taxon>Dreissena</taxon>
    </lineage>
</organism>